<dbReference type="InterPro" id="IPR032466">
    <property type="entry name" value="Metal_Hydrolase"/>
</dbReference>
<dbReference type="Proteomes" id="UP000195440">
    <property type="component" value="Unassembled WGS sequence"/>
</dbReference>
<comment type="caution">
    <text evidence="3">The sequence shown here is derived from an EMBL/GenBank/DDBJ whole genome shotgun (WGS) entry which is preliminary data.</text>
</comment>
<dbReference type="AlphaFoldDB" id="A0A1Y3P050"/>
<evidence type="ECO:0000313" key="4">
    <source>
        <dbReference type="Proteomes" id="UP000195440"/>
    </source>
</evidence>
<dbReference type="EMBL" id="LOHF01000038">
    <property type="protein sequence ID" value="OUM70913.1"/>
    <property type="molecule type" value="Genomic_DNA"/>
</dbReference>
<dbReference type="GO" id="GO:0016787">
    <property type="term" value="F:hydrolase activity"/>
    <property type="evidence" value="ECO:0007669"/>
    <property type="project" value="UniProtKB-KW"/>
</dbReference>
<feature type="domain" description="Amidohydrolase-related" evidence="2">
    <location>
        <begin position="31"/>
        <end position="341"/>
    </location>
</feature>
<gene>
    <name evidence="3" type="ORF">AUC60_25875</name>
</gene>
<keyword evidence="3" id="KW-0378">Hydrolase</keyword>
<keyword evidence="4" id="KW-1185">Reference proteome</keyword>
<dbReference type="InterPro" id="IPR006680">
    <property type="entry name" value="Amidohydro-rel"/>
</dbReference>
<dbReference type="Pfam" id="PF04909">
    <property type="entry name" value="Amidohydro_2"/>
    <property type="match status" value="1"/>
</dbReference>
<reference evidence="3 4" key="1">
    <citation type="journal article" date="2017" name="Syst. Appl. Microbiol.">
        <title>Pseudomonas caspiana sp. nov., a citrus pathogen in the Pseudomonas syringae phylogenetic group.</title>
        <authorList>
            <person name="Busquets A."/>
            <person name="Gomila M."/>
            <person name="Beiki F."/>
            <person name="Mulet M."/>
            <person name="Rahimian H."/>
            <person name="Garcia-Valdes E."/>
            <person name="Lalucat J."/>
        </authorList>
    </citation>
    <scope>NUCLEOTIDE SEQUENCE [LARGE SCALE GENOMIC DNA]</scope>
    <source>
        <strain evidence="3 4">FBF102</strain>
    </source>
</reference>
<dbReference type="SUPFAM" id="SSF51556">
    <property type="entry name" value="Metallo-dependent hydrolases"/>
    <property type="match status" value="1"/>
</dbReference>
<dbReference type="PANTHER" id="PTHR43569:SF1">
    <property type="entry name" value="BLL3371 PROTEIN"/>
    <property type="match status" value="1"/>
</dbReference>
<evidence type="ECO:0000259" key="2">
    <source>
        <dbReference type="Pfam" id="PF04909"/>
    </source>
</evidence>
<comment type="similarity">
    <text evidence="1">Belongs to the metallo-dependent hydrolases superfamily.</text>
</comment>
<evidence type="ECO:0000256" key="1">
    <source>
        <dbReference type="ARBA" id="ARBA00038310"/>
    </source>
</evidence>
<dbReference type="OrthoDB" id="9787654at2"/>
<dbReference type="InterPro" id="IPR052350">
    <property type="entry name" value="Metallo-dep_Lactonases"/>
</dbReference>
<protein>
    <submittedName>
        <fullName evidence="3">Amidohydrolase</fullName>
    </submittedName>
</protein>
<accession>A0A1Y3P050</accession>
<name>A0A1Y3P050_9PSED</name>
<proteinExistence type="inferred from homology"/>
<sequence>MKPSGSPHLPVRKEWLARVDEAAIDPQLVIVDAHHHLWNRPENHYLLDDYLYDLDSGHRVLASVYVQCRSMFNMDRPESFQCVGEVEFANGIAALSASGLYGPARICSAIVAGADLRLGQAVVPVLEEMLERAGPRLQGIRNVTAWHADPRVVSNPRPPPAGVLADTYFRKGLSYLQDYALALDVWGYHTQLEEVLDLARSFPNQLIVLDHVGGPVGVGPYAGRRDEVFTDWSRLICQLANCPNVLVKLGGLGMNVGGFALHTRELPPDSDTLAELWRPYILHCIEAFGVERCMFESNFPVDKGMYSYGVMWNAFKKITADFTAGEKGFLFSQTAAHTYNLTGFD</sequence>
<evidence type="ECO:0000313" key="3">
    <source>
        <dbReference type="EMBL" id="OUM70913.1"/>
    </source>
</evidence>
<dbReference type="PANTHER" id="PTHR43569">
    <property type="entry name" value="AMIDOHYDROLASE"/>
    <property type="match status" value="1"/>
</dbReference>
<organism evidence="3 4">
    <name type="scientific">Pseudomonas caspiana</name>
    <dbReference type="NCBI Taxonomy" id="1451454"/>
    <lineage>
        <taxon>Bacteria</taxon>
        <taxon>Pseudomonadati</taxon>
        <taxon>Pseudomonadota</taxon>
        <taxon>Gammaproteobacteria</taxon>
        <taxon>Pseudomonadales</taxon>
        <taxon>Pseudomonadaceae</taxon>
        <taxon>Pseudomonas</taxon>
    </lineage>
</organism>
<dbReference type="Gene3D" id="3.20.20.140">
    <property type="entry name" value="Metal-dependent hydrolases"/>
    <property type="match status" value="1"/>
</dbReference>